<evidence type="ECO:0000256" key="1">
    <source>
        <dbReference type="ARBA" id="ARBA00007401"/>
    </source>
</evidence>
<dbReference type="PANTHER" id="PTHR42732:SF1">
    <property type="entry name" value="BETA-MANNOSIDASE"/>
    <property type="match status" value="1"/>
</dbReference>
<proteinExistence type="inferred from homology"/>
<dbReference type="InterPro" id="IPR048229">
    <property type="entry name" value="GalB-like"/>
</dbReference>
<evidence type="ECO:0000259" key="8">
    <source>
        <dbReference type="Pfam" id="PF18565"/>
    </source>
</evidence>
<dbReference type="Pfam" id="PF16355">
    <property type="entry name" value="DUF4982"/>
    <property type="match status" value="1"/>
</dbReference>
<evidence type="ECO:0000259" key="5">
    <source>
        <dbReference type="Pfam" id="PF00703"/>
    </source>
</evidence>
<dbReference type="Proteomes" id="UP001501083">
    <property type="component" value="Unassembled WGS sequence"/>
</dbReference>
<dbReference type="Pfam" id="PF18565">
    <property type="entry name" value="Glyco_hydro2_C5"/>
    <property type="match status" value="1"/>
</dbReference>
<dbReference type="NCBIfam" id="NF041463">
    <property type="entry name" value="GalB"/>
    <property type="match status" value="1"/>
</dbReference>
<feature type="domain" description="Glycoside hydrolase family 2 immunoglobulin-like beta-sandwich" evidence="5">
    <location>
        <begin position="308"/>
        <end position="418"/>
    </location>
</feature>
<dbReference type="PROSITE" id="PS00608">
    <property type="entry name" value="GLYCOSYL_HYDROL_F2_2"/>
    <property type="match status" value="1"/>
</dbReference>
<dbReference type="InterPro" id="IPR036156">
    <property type="entry name" value="Beta-gal/glucu_dom_sf"/>
</dbReference>
<dbReference type="SUPFAM" id="SSF49785">
    <property type="entry name" value="Galactose-binding domain-like"/>
    <property type="match status" value="1"/>
</dbReference>
<dbReference type="InterPro" id="IPR006101">
    <property type="entry name" value="Glyco_hydro_2"/>
</dbReference>
<name>A0ABP9L4R4_9GAMM</name>
<evidence type="ECO:0000259" key="9">
    <source>
        <dbReference type="Pfam" id="PF22666"/>
    </source>
</evidence>
<dbReference type="Gene3D" id="3.20.20.80">
    <property type="entry name" value="Glycosidases"/>
    <property type="match status" value="1"/>
</dbReference>
<keyword evidence="3" id="KW-0326">Glycosidase</keyword>
<dbReference type="EMBL" id="BAABKY010000001">
    <property type="protein sequence ID" value="GAA5069175.1"/>
    <property type="molecule type" value="Genomic_DNA"/>
</dbReference>
<dbReference type="PRINTS" id="PR00132">
    <property type="entry name" value="GLHYDRLASE2"/>
</dbReference>
<evidence type="ECO:0000313" key="10">
    <source>
        <dbReference type="EMBL" id="GAA5069175.1"/>
    </source>
</evidence>
<evidence type="ECO:0000256" key="4">
    <source>
        <dbReference type="SAM" id="Phobius"/>
    </source>
</evidence>
<evidence type="ECO:0000313" key="11">
    <source>
        <dbReference type="Proteomes" id="UP001501083"/>
    </source>
</evidence>
<keyword evidence="4" id="KW-1133">Transmembrane helix</keyword>
<dbReference type="InterPro" id="IPR013783">
    <property type="entry name" value="Ig-like_fold"/>
</dbReference>
<dbReference type="Pfam" id="PF22666">
    <property type="entry name" value="Glyco_hydro_2_N2"/>
    <property type="match status" value="1"/>
</dbReference>
<dbReference type="InterPro" id="IPR023232">
    <property type="entry name" value="Glyco_hydro_2_AS"/>
</dbReference>
<dbReference type="Gene3D" id="2.60.40.10">
    <property type="entry name" value="Immunoglobulins"/>
    <property type="match status" value="3"/>
</dbReference>
<dbReference type="InterPro" id="IPR040605">
    <property type="entry name" value="Glyco_hydro2_dom5"/>
</dbReference>
<dbReference type="SUPFAM" id="SSF51445">
    <property type="entry name" value="(Trans)glycosidases"/>
    <property type="match status" value="1"/>
</dbReference>
<evidence type="ECO:0000259" key="6">
    <source>
        <dbReference type="Pfam" id="PF02836"/>
    </source>
</evidence>
<comment type="similarity">
    <text evidence="1">Belongs to the glycosyl hydrolase 2 family.</text>
</comment>
<dbReference type="InterPro" id="IPR006103">
    <property type="entry name" value="Glyco_hydro_2_cat"/>
</dbReference>
<dbReference type="PANTHER" id="PTHR42732">
    <property type="entry name" value="BETA-GALACTOSIDASE"/>
    <property type="match status" value="1"/>
</dbReference>
<evidence type="ECO:0000256" key="3">
    <source>
        <dbReference type="ARBA" id="ARBA00023295"/>
    </source>
</evidence>
<dbReference type="InterPro" id="IPR008979">
    <property type="entry name" value="Galactose-bd-like_sf"/>
</dbReference>
<dbReference type="InterPro" id="IPR017853">
    <property type="entry name" value="GH"/>
</dbReference>
<dbReference type="Gene3D" id="2.60.120.260">
    <property type="entry name" value="Galactose-binding domain-like"/>
    <property type="match status" value="1"/>
</dbReference>
<evidence type="ECO:0000259" key="7">
    <source>
        <dbReference type="Pfam" id="PF16355"/>
    </source>
</evidence>
<dbReference type="Pfam" id="PF02836">
    <property type="entry name" value="Glyco_hydro_2_C"/>
    <property type="match status" value="1"/>
</dbReference>
<sequence length="946" mass="104022">MELIAVMPAKAGIQPSGPSRLDPRLRGDDSFMQRDSVAMHRDSWWKALSIVCVSLLGLLPIAAAIASDVPRERLSINDDWRFHRGDPAGVAGLDYDVRPEIAASTDSKDADAKPEEAAKVRARGERVLKPWILPSANALIRDPARRHVRPAADPGSESAFVQSRFDDSGWQRVTLPHDWAIAGPFLKDGPYGGMGRLQTWGAAWYRRTLDIPASDRGRSIFLDIDGAMSYATVWLNGRLVGGWPYGYNSWRVDLTPYAVPGGTNQLAIRLDNPPDSARWYPGAGLYRNVWLVKTGPVHVAHWGTRVSTPQVSKERATIAIDVSIDNDSHEGADVSVATELFALDDAGRRSGHAVARIDGGRARVAGRSSATLSASTTLARPRLWGPPPTQHPNRYVAVSTVTRDGRVVDRMETPFGIRSIRLDANEGLFINGERIVIRGVNNHHDLGALGAAFNVRAAERQLEILRDMGANAVRMAHNPPAPELLELTDRMGLLVVDEVFDSWERRKTPLDFHLIFPDWHEPDLRAMLRRDRNHPSIVLWSVGNEVGEQYTGEEGAAIARRLHAIVREEDPTRPTINAMNWAKPDMPLPGALDVIGLNYQGEGIRQDPEFEGTERIRTPPQYPGFHAAFPDKAIVSTETASALSSRGVYLFPVEKAISAPVRDGRGGDSSIRQVSAYELHAVDFGSSADKVFASLDRHPYVAGEFVWTGFDYLGEPTPYYDSRSSYSGIVDLAGFPKDRYYLYQARWRPDLPMAHLLPHWTWPGREGQVTPVHVFTSGDEAELFVNGVSQGRRKKAPFEYRLRWDDVVYQPGELRVQAYRNGKPWAGASTRTAGAAAKLEMSADRRAIAGDGKDLSFVSVRVLDTAGRVAPTAANRIAFTVDGPAEIVATDNGDPTDMEAFPSHERRAFSGAALVILRAIPGRSGKVTLHATASGLQGDDIALEVR</sequence>
<keyword evidence="4" id="KW-0812">Transmembrane</keyword>
<keyword evidence="11" id="KW-1185">Reference proteome</keyword>
<organism evidence="10 11">
    <name type="scientific">Lysobacter panacisoli</name>
    <dbReference type="NCBI Taxonomy" id="1255263"/>
    <lineage>
        <taxon>Bacteria</taxon>
        <taxon>Pseudomonadati</taxon>
        <taxon>Pseudomonadota</taxon>
        <taxon>Gammaproteobacteria</taxon>
        <taxon>Lysobacterales</taxon>
        <taxon>Lysobacteraceae</taxon>
        <taxon>Lysobacter</taxon>
    </lineage>
</organism>
<dbReference type="SUPFAM" id="SSF49303">
    <property type="entry name" value="beta-Galactosidase/glucuronidase domain"/>
    <property type="match status" value="1"/>
</dbReference>
<gene>
    <name evidence="10" type="primary">galB</name>
    <name evidence="10" type="ORF">GCM10025759_05710</name>
</gene>
<comment type="caution">
    <text evidence="10">The sequence shown here is derived from an EMBL/GenBank/DDBJ whole genome shotgun (WGS) entry which is preliminary data.</text>
</comment>
<dbReference type="InterPro" id="IPR006102">
    <property type="entry name" value="Ig-like_GH2"/>
</dbReference>
<feature type="domain" description="DUF4982" evidence="7">
    <location>
        <begin position="767"/>
        <end position="826"/>
    </location>
</feature>
<evidence type="ECO:0000256" key="2">
    <source>
        <dbReference type="ARBA" id="ARBA00022801"/>
    </source>
</evidence>
<protein>
    <submittedName>
        <fullName evidence="10">Beta-galactosidase GalB</fullName>
    </submittedName>
</protein>
<keyword evidence="4" id="KW-0472">Membrane</keyword>
<keyword evidence="2" id="KW-0378">Hydrolase</keyword>
<feature type="domain" description="Glycoside hydrolase family 2 catalytic" evidence="6">
    <location>
        <begin position="426"/>
        <end position="575"/>
    </location>
</feature>
<feature type="domain" description="Glycoside hydrolase family 2" evidence="8">
    <location>
        <begin position="839"/>
        <end position="941"/>
    </location>
</feature>
<accession>A0ABP9L4R4</accession>
<reference evidence="11" key="1">
    <citation type="journal article" date="2019" name="Int. J. Syst. Evol. Microbiol.">
        <title>The Global Catalogue of Microorganisms (GCM) 10K type strain sequencing project: providing services to taxonomists for standard genome sequencing and annotation.</title>
        <authorList>
            <consortium name="The Broad Institute Genomics Platform"/>
            <consortium name="The Broad Institute Genome Sequencing Center for Infectious Disease"/>
            <person name="Wu L."/>
            <person name="Ma J."/>
        </authorList>
    </citation>
    <scope>NUCLEOTIDE SEQUENCE [LARGE SCALE GENOMIC DNA]</scope>
    <source>
        <strain evidence="11">JCM 19212</strain>
    </source>
</reference>
<feature type="domain" description="Beta-mannosidase-like galactose-binding" evidence="9">
    <location>
        <begin position="203"/>
        <end position="277"/>
    </location>
</feature>
<dbReference type="InterPro" id="IPR051913">
    <property type="entry name" value="GH2_Domain-Containing"/>
</dbReference>
<feature type="transmembrane region" description="Helical" evidence="4">
    <location>
        <begin position="44"/>
        <end position="66"/>
    </location>
</feature>
<dbReference type="InterPro" id="IPR032311">
    <property type="entry name" value="DUF4982"/>
</dbReference>
<dbReference type="InterPro" id="IPR054593">
    <property type="entry name" value="Beta-mannosidase-like_N2"/>
</dbReference>
<dbReference type="Pfam" id="PF00703">
    <property type="entry name" value="Glyco_hydro_2"/>
    <property type="match status" value="1"/>
</dbReference>